<proteinExistence type="predicted"/>
<feature type="domain" description="ZP" evidence="3">
    <location>
        <begin position="105"/>
        <end position="353"/>
    </location>
</feature>
<feature type="compositionally biased region" description="Low complexity" evidence="1">
    <location>
        <begin position="463"/>
        <end position="479"/>
    </location>
</feature>
<dbReference type="Pfam" id="PF00100">
    <property type="entry name" value="Zona_pellucida"/>
    <property type="match status" value="1"/>
</dbReference>
<name>T1KH42_TETUR</name>
<dbReference type="Proteomes" id="UP000015104">
    <property type="component" value="Unassembled WGS sequence"/>
</dbReference>
<evidence type="ECO:0000256" key="2">
    <source>
        <dbReference type="SAM" id="Phobius"/>
    </source>
</evidence>
<protein>
    <recommendedName>
        <fullName evidence="3">ZP domain-containing protein</fullName>
    </recommendedName>
</protein>
<dbReference type="SMART" id="SM00241">
    <property type="entry name" value="ZP"/>
    <property type="match status" value="1"/>
</dbReference>
<feature type="compositionally biased region" description="Low complexity" evidence="1">
    <location>
        <begin position="683"/>
        <end position="692"/>
    </location>
</feature>
<evidence type="ECO:0000313" key="5">
    <source>
        <dbReference type="Proteomes" id="UP000015104"/>
    </source>
</evidence>
<dbReference type="EMBL" id="CAEY01000073">
    <property type="status" value="NOT_ANNOTATED_CDS"/>
    <property type="molecule type" value="Genomic_DNA"/>
</dbReference>
<dbReference type="STRING" id="32264.T1KH42"/>
<dbReference type="eggNOG" id="ENOG502QVGM">
    <property type="taxonomic scope" value="Eukaryota"/>
</dbReference>
<reference evidence="5" key="1">
    <citation type="submission" date="2011-08" db="EMBL/GenBank/DDBJ databases">
        <authorList>
            <person name="Rombauts S."/>
        </authorList>
    </citation>
    <scope>NUCLEOTIDE SEQUENCE</scope>
    <source>
        <strain evidence="5">London</strain>
    </source>
</reference>
<feature type="compositionally biased region" description="Basic and acidic residues" evidence="1">
    <location>
        <begin position="447"/>
        <end position="462"/>
    </location>
</feature>
<evidence type="ECO:0000313" key="4">
    <source>
        <dbReference type="EnsemblMetazoa" id="tetur11g03030.1"/>
    </source>
</evidence>
<evidence type="ECO:0000256" key="1">
    <source>
        <dbReference type="SAM" id="MobiDB-lite"/>
    </source>
</evidence>
<keyword evidence="2" id="KW-0812">Transmembrane</keyword>
<feature type="compositionally biased region" description="Pro residues" evidence="1">
    <location>
        <begin position="518"/>
        <end position="528"/>
    </location>
</feature>
<dbReference type="PROSITE" id="PS51034">
    <property type="entry name" value="ZP_2"/>
    <property type="match status" value="1"/>
</dbReference>
<feature type="region of interest" description="Disordered" evidence="1">
    <location>
        <begin position="395"/>
        <end position="550"/>
    </location>
</feature>
<feature type="compositionally biased region" description="Pro residues" evidence="1">
    <location>
        <begin position="406"/>
        <end position="417"/>
    </location>
</feature>
<dbReference type="PANTHER" id="PTHR46560">
    <property type="entry name" value="CYPHER, ISOFORM B"/>
    <property type="match status" value="1"/>
</dbReference>
<reference evidence="4" key="2">
    <citation type="submission" date="2015-06" db="UniProtKB">
        <authorList>
            <consortium name="EnsemblMetazoa"/>
        </authorList>
    </citation>
    <scope>IDENTIFICATION</scope>
</reference>
<organism evidence="4 5">
    <name type="scientific">Tetranychus urticae</name>
    <name type="common">Two-spotted spider mite</name>
    <dbReference type="NCBI Taxonomy" id="32264"/>
    <lineage>
        <taxon>Eukaryota</taxon>
        <taxon>Metazoa</taxon>
        <taxon>Ecdysozoa</taxon>
        <taxon>Arthropoda</taxon>
        <taxon>Chelicerata</taxon>
        <taxon>Arachnida</taxon>
        <taxon>Acari</taxon>
        <taxon>Acariformes</taxon>
        <taxon>Trombidiformes</taxon>
        <taxon>Prostigmata</taxon>
        <taxon>Eleutherengona</taxon>
        <taxon>Raphignathae</taxon>
        <taxon>Tetranychoidea</taxon>
        <taxon>Tetranychidae</taxon>
        <taxon>Tetranychus</taxon>
    </lineage>
</organism>
<keyword evidence="2" id="KW-0472">Membrane</keyword>
<feature type="compositionally biased region" description="Low complexity" evidence="1">
    <location>
        <begin position="717"/>
        <end position="739"/>
    </location>
</feature>
<keyword evidence="2" id="KW-1133">Transmembrane helix</keyword>
<dbReference type="HOGENOM" id="CLU_324242_0_0_1"/>
<keyword evidence="5" id="KW-1185">Reference proteome</keyword>
<feature type="region of interest" description="Disordered" evidence="1">
    <location>
        <begin position="858"/>
        <end position="896"/>
    </location>
</feature>
<accession>T1KH42</accession>
<feature type="transmembrane region" description="Helical" evidence="2">
    <location>
        <begin position="66"/>
        <end position="86"/>
    </location>
</feature>
<feature type="region of interest" description="Disordered" evidence="1">
    <location>
        <begin position="620"/>
        <end position="739"/>
    </location>
</feature>
<feature type="compositionally biased region" description="Polar residues" evidence="1">
    <location>
        <begin position="418"/>
        <end position="432"/>
    </location>
</feature>
<feature type="compositionally biased region" description="Polar residues" evidence="1">
    <location>
        <begin position="496"/>
        <end position="510"/>
    </location>
</feature>
<dbReference type="Pfam" id="PF25057">
    <property type="entry name" value="CUT_N"/>
    <property type="match status" value="1"/>
</dbReference>
<dbReference type="InterPro" id="IPR056953">
    <property type="entry name" value="CUT_N"/>
</dbReference>
<dbReference type="InterPro" id="IPR055355">
    <property type="entry name" value="ZP-C"/>
</dbReference>
<feature type="compositionally biased region" description="Acidic residues" evidence="1">
    <location>
        <begin position="480"/>
        <end position="494"/>
    </location>
</feature>
<feature type="compositionally biased region" description="Polar residues" evidence="1">
    <location>
        <begin position="696"/>
        <end position="709"/>
    </location>
</feature>
<dbReference type="PANTHER" id="PTHR46560:SF1">
    <property type="entry name" value="MINIATURE"/>
    <property type="match status" value="1"/>
</dbReference>
<feature type="compositionally biased region" description="Basic and acidic residues" evidence="1">
    <location>
        <begin position="538"/>
        <end position="550"/>
    </location>
</feature>
<dbReference type="InterPro" id="IPR001507">
    <property type="entry name" value="ZP_dom"/>
</dbReference>
<feature type="compositionally biased region" description="Acidic residues" evidence="1">
    <location>
        <begin position="640"/>
        <end position="649"/>
    </location>
</feature>
<feature type="compositionally biased region" description="Polar residues" evidence="1">
    <location>
        <begin position="929"/>
        <end position="941"/>
    </location>
</feature>
<feature type="region of interest" description="Disordered" evidence="1">
    <location>
        <begin position="927"/>
        <end position="957"/>
    </location>
</feature>
<evidence type="ECO:0000259" key="3">
    <source>
        <dbReference type="PROSITE" id="PS51034"/>
    </source>
</evidence>
<feature type="transmembrane region" description="Helical" evidence="2">
    <location>
        <begin position="1006"/>
        <end position="1028"/>
    </location>
</feature>
<dbReference type="EnsemblMetazoa" id="tetur11g03030.1">
    <property type="protein sequence ID" value="tetur11g03030.1"/>
    <property type="gene ID" value="tetur11g03030"/>
</dbReference>
<feature type="compositionally biased region" description="Polar residues" evidence="1">
    <location>
        <begin position="659"/>
        <end position="675"/>
    </location>
</feature>
<feature type="compositionally biased region" description="Pro residues" evidence="1">
    <location>
        <begin position="882"/>
        <end position="892"/>
    </location>
</feature>
<sequence length="1042" mass="115655">MKIASRDDVKYQARLTEPPATPFTVAFILVYPSSFTNVATVDTTSLLALVTQPIVRASSTFCAIKMIWINLFLYFTLLILCVNGHWSDDGPTGNGLGKLSALDVICGKDHMTVRAEFAGPFHGIVASKGTYGQDNCVYIKPYSGVTHATFKVYYDQCGTKPDLQGRYYENTVVIQYGTDIIEAWDEAKRLRCEWFEAYEKPATFRPAIPVADLDVVEMNFQGDDIDCWMEIQEGKGPWGREVSRIVPVGQPMTIVIAINDYGGEFDMRVKSCFAHDGIKPPIHLTDEHGCVLRPKMLTKFEKVKDPNGKATVISYSHFYAFKFPDSMNVQIQCTVEVCRHGCPNACQKTPYQHQPDRQFKPQVSFSYDQRSAPSISNKPHEVIKEQPEVQQDLQGLATSDVSSLSSPPPSPPSPPPFTVSQTSQVKPASSLPSEPGLSVQPFPTKTFDSKRLPVYSHQEDKVQNNSSENVNNQNVASNENDSDADEEPIAEEGEQSFKTSDYQPQSSTDNKMIVPQTPHHPPPPPPSSDPSTSSSSQEDDKPIFVPENEQKESILSKFANDNLDKASELFKDLGVADMAEFASGFIHGIDPNNKPNIASLLENSKVRDMVEAAGINLKETNHLSPQVQPLISKPNQENNDQNDDEEQLASEESSAANEHLTSPVPTSSYPNSLLNSKEAGHLQQQNQQQTNEQFKEATSTGTQRQVNQSDQEEGQLSQINNNINNNNNNNIISNQQSSSFGSVKPTVIKVNQNDNQNVRLGMPKLDQNANPNLESSEGINLAHKNLEPEAPTGLNVENPVAQVVPLQLGIGPINGFVPPKFNNLIPQPQGLQHPLIHHIPQKQKLQLVNRHHPHFQQRPIIVPDGVQFRPPQRPIHPKQPLNEPPQRPPPSNLPNIPLHRAASLLANFAGLSNLNLPFLTSIQRKDSQRNSFPSSPVTSSAFPHGPRSFRSKRSSSKEPMVSVRKEFQVVTSIDLDFNPNSTGLPEIYEGRREEIIYGVCMPFNGLIVSLLTILAIIAFSLISSFILIRRINKMRKDKIQLS</sequence>
<dbReference type="AlphaFoldDB" id="T1KH42"/>